<dbReference type="SUPFAM" id="SSF51261">
    <property type="entry name" value="Duplicated hybrid motif"/>
    <property type="match status" value="1"/>
</dbReference>
<dbReference type="EMBL" id="WUEK01000004">
    <property type="protein sequence ID" value="MXG89446.1"/>
    <property type="molecule type" value="Genomic_DNA"/>
</dbReference>
<evidence type="ECO:0000256" key="1">
    <source>
        <dbReference type="SAM" id="MobiDB-lite"/>
    </source>
</evidence>
<dbReference type="Gene3D" id="2.70.70.10">
    <property type="entry name" value="Glucose Permease (Domain IIA)"/>
    <property type="match status" value="1"/>
</dbReference>
<keyword evidence="4" id="KW-1185">Reference proteome</keyword>
<evidence type="ECO:0000313" key="4">
    <source>
        <dbReference type="Proteomes" id="UP000473325"/>
    </source>
</evidence>
<protein>
    <submittedName>
        <fullName evidence="3">Peptidoglycan DD-metalloendopeptidase family protein</fullName>
    </submittedName>
</protein>
<dbReference type="InterPro" id="IPR011055">
    <property type="entry name" value="Dup_hybrid_motif"/>
</dbReference>
<dbReference type="CDD" id="cd12797">
    <property type="entry name" value="M23_peptidase"/>
    <property type="match status" value="1"/>
</dbReference>
<dbReference type="InterPro" id="IPR050570">
    <property type="entry name" value="Cell_wall_metabolism_enzyme"/>
</dbReference>
<feature type="compositionally biased region" description="Basic residues" evidence="1">
    <location>
        <begin position="83"/>
        <end position="92"/>
    </location>
</feature>
<organism evidence="3 4">
    <name type="scientific">Nocardioides flavescens</name>
    <dbReference type="NCBI Taxonomy" id="2691959"/>
    <lineage>
        <taxon>Bacteria</taxon>
        <taxon>Bacillati</taxon>
        <taxon>Actinomycetota</taxon>
        <taxon>Actinomycetes</taxon>
        <taxon>Propionibacteriales</taxon>
        <taxon>Nocardioidaceae</taxon>
        <taxon>Nocardioides</taxon>
    </lineage>
</organism>
<dbReference type="Pfam" id="PF01551">
    <property type="entry name" value="Peptidase_M23"/>
    <property type="match status" value="1"/>
</dbReference>
<dbReference type="AlphaFoldDB" id="A0A6L7EUT7"/>
<feature type="compositionally biased region" description="Basic residues" evidence="1">
    <location>
        <begin position="1"/>
        <end position="10"/>
    </location>
</feature>
<feature type="region of interest" description="Disordered" evidence="1">
    <location>
        <begin position="1"/>
        <end position="26"/>
    </location>
</feature>
<dbReference type="Proteomes" id="UP000473325">
    <property type="component" value="Unassembled WGS sequence"/>
</dbReference>
<accession>A0A6L7EUT7</accession>
<dbReference type="RefSeq" id="WP_160876902.1">
    <property type="nucleotide sequence ID" value="NZ_WUEK01000004.1"/>
</dbReference>
<feature type="region of interest" description="Disordered" evidence="1">
    <location>
        <begin position="74"/>
        <end position="97"/>
    </location>
</feature>
<gene>
    <name evidence="3" type="ORF">GRQ65_07765</name>
</gene>
<reference evidence="3 4" key="1">
    <citation type="submission" date="2019-12" db="EMBL/GenBank/DDBJ databases">
        <authorList>
            <person name="Kun Z."/>
        </authorList>
    </citation>
    <scope>NUCLEOTIDE SEQUENCE [LARGE SCALE GENOMIC DNA]</scope>
    <source>
        <strain evidence="3 4">YIM 123512</strain>
    </source>
</reference>
<evidence type="ECO:0000313" key="3">
    <source>
        <dbReference type="EMBL" id="MXG89446.1"/>
    </source>
</evidence>
<proteinExistence type="predicted"/>
<dbReference type="PANTHER" id="PTHR21666">
    <property type="entry name" value="PEPTIDASE-RELATED"/>
    <property type="match status" value="1"/>
</dbReference>
<dbReference type="InterPro" id="IPR016047">
    <property type="entry name" value="M23ase_b-sheet_dom"/>
</dbReference>
<evidence type="ECO:0000259" key="2">
    <source>
        <dbReference type="Pfam" id="PF01551"/>
    </source>
</evidence>
<feature type="domain" description="M23ase beta-sheet core" evidence="2">
    <location>
        <begin position="241"/>
        <end position="336"/>
    </location>
</feature>
<dbReference type="GO" id="GO:0004222">
    <property type="term" value="F:metalloendopeptidase activity"/>
    <property type="evidence" value="ECO:0007669"/>
    <property type="project" value="TreeGrafter"/>
</dbReference>
<feature type="compositionally biased region" description="Low complexity" evidence="1">
    <location>
        <begin position="11"/>
        <end position="22"/>
    </location>
</feature>
<sequence>MTPYVGKRRAAAMAPVPAAAPAHTTARGETQLDAGVIEQVLRDLEPVDQTTSFAHEPTAQLPMLRPDTAVPTATTATPVVQGGKRRAAKRSAQRTPKVRTTTFLRRLPSAPVLLGVAALAVSAGGAVKAGGPEVVAAHGESGPSAAHAATALNGSSATVTVGDRGAAVTRSSDRTAATNTGDQQQKAAAEGLAAQRDAALTEIDGAADKQSKVIAQNLWTYPLEPVVLTARFGQYGLWASYHTGLDFNGNTGDQIHAIANGTVISASYDGSYGNKTVVQLEDGTEIWYCHQSAFMVSVGDTVRSGEVIGLVGATGHVTGSHLHVEVRPGGGDPVDPYAAMQEHGLFRD</sequence>
<comment type="caution">
    <text evidence="3">The sequence shown here is derived from an EMBL/GenBank/DDBJ whole genome shotgun (WGS) entry which is preliminary data.</text>
</comment>
<name>A0A6L7EUT7_9ACTN</name>
<dbReference type="PANTHER" id="PTHR21666:SF270">
    <property type="entry name" value="MUREIN HYDROLASE ACTIVATOR ENVC"/>
    <property type="match status" value="1"/>
</dbReference>